<protein>
    <recommendedName>
        <fullName evidence="4">Glycerophosphoryl diester phosphodiesterase membrane domain-containing protein</fullName>
    </recommendedName>
</protein>
<dbReference type="RefSeq" id="WP_014431453.1">
    <property type="nucleotide sequence ID" value="NC_017079.1"/>
</dbReference>
<dbReference type="EMBL" id="AP012337">
    <property type="protein sequence ID" value="BAL98211.1"/>
    <property type="molecule type" value="Genomic_DNA"/>
</dbReference>
<keyword evidence="1" id="KW-0472">Membrane</keyword>
<dbReference type="Proteomes" id="UP000007880">
    <property type="component" value="Chromosome"/>
</dbReference>
<proteinExistence type="predicted"/>
<keyword evidence="3" id="KW-1185">Reference proteome</keyword>
<gene>
    <name evidence="2" type="ordered locus">CLDAP_01720</name>
</gene>
<evidence type="ECO:0000313" key="3">
    <source>
        <dbReference type="Proteomes" id="UP000007880"/>
    </source>
</evidence>
<feature type="transmembrane region" description="Helical" evidence="1">
    <location>
        <begin position="60"/>
        <end position="79"/>
    </location>
</feature>
<dbReference type="KEGG" id="cap:CLDAP_01720"/>
<evidence type="ECO:0008006" key="4">
    <source>
        <dbReference type="Google" id="ProtNLM"/>
    </source>
</evidence>
<accession>I0HYX4</accession>
<evidence type="ECO:0000256" key="1">
    <source>
        <dbReference type="SAM" id="Phobius"/>
    </source>
</evidence>
<dbReference type="AlphaFoldDB" id="I0HYX4"/>
<feature type="transmembrane region" description="Helical" evidence="1">
    <location>
        <begin position="183"/>
        <end position="207"/>
    </location>
</feature>
<reference evidence="2 3" key="1">
    <citation type="submission" date="2012-02" db="EMBL/GenBank/DDBJ databases">
        <title>Complete genome sequence of Caldilinea aerophila DSM 14535 (= NBRC 102666).</title>
        <authorList>
            <person name="Oguchi A."/>
            <person name="Hosoyama A."/>
            <person name="Sekine M."/>
            <person name="Fukai R."/>
            <person name="Kato Y."/>
            <person name="Nakamura S."/>
            <person name="Hanada S."/>
            <person name="Yamazaki S."/>
            <person name="Fujita N."/>
        </authorList>
    </citation>
    <scope>NUCLEOTIDE SEQUENCE [LARGE SCALE GENOMIC DNA]</scope>
    <source>
        <strain evidence="3">DSM 14535 / JCM 11387 / NBRC 104270 / STL-6-O1</strain>
    </source>
</reference>
<keyword evidence="1" id="KW-0812">Transmembrane</keyword>
<feature type="transmembrane region" description="Helical" evidence="1">
    <location>
        <begin position="142"/>
        <end position="163"/>
    </location>
</feature>
<feature type="transmembrane region" description="Helical" evidence="1">
    <location>
        <begin position="228"/>
        <end position="250"/>
    </location>
</feature>
<dbReference type="HOGENOM" id="CLU_942265_0_0_0"/>
<organism evidence="2 3">
    <name type="scientific">Caldilinea aerophila (strain DSM 14535 / JCM 11387 / NBRC 104270 / STL-6-O1)</name>
    <dbReference type="NCBI Taxonomy" id="926550"/>
    <lineage>
        <taxon>Bacteria</taxon>
        <taxon>Bacillati</taxon>
        <taxon>Chloroflexota</taxon>
        <taxon>Caldilineae</taxon>
        <taxon>Caldilineales</taxon>
        <taxon>Caldilineaceae</taxon>
        <taxon>Caldilinea</taxon>
    </lineage>
</organism>
<sequence>MIPVALDLVLWMAPRFSVARMAGELAQWYRAMSTVEGIPPDAALLTQQVADAIELFGKNFNLLSAVVSTSLLHVPSLLVGGIHSSPLPAIEVETPGEALVFWLVFSLMGLLVGVIYLGMLARRLPIGALAGASVRALAGRMIQHWLQIIAFIALVALLFLAIYLPLSVGIGFLSLFSPALGSFLAMASGAFSLIIFFYLYFATAAIVMDNLSAPAAMKRSVSIVHHHFFPTLGFIALSTLIGLGISLLLLELSSLALWAVAPAIVLNAYIGTGLAMALLIFYRTRYLASDAELFR</sequence>
<name>I0HYX4_CALAS</name>
<evidence type="ECO:0000313" key="2">
    <source>
        <dbReference type="EMBL" id="BAL98211.1"/>
    </source>
</evidence>
<feature type="transmembrane region" description="Helical" evidence="1">
    <location>
        <begin position="256"/>
        <end position="282"/>
    </location>
</feature>
<dbReference type="OrthoDB" id="153270at2"/>
<feature type="transmembrane region" description="Helical" evidence="1">
    <location>
        <begin position="99"/>
        <end position="121"/>
    </location>
</feature>
<keyword evidence="1" id="KW-1133">Transmembrane helix</keyword>